<proteinExistence type="predicted"/>
<dbReference type="InterPro" id="IPR002502">
    <property type="entry name" value="Amidase_domain"/>
</dbReference>
<dbReference type="EC" id="3.5.1.28" evidence="2"/>
<dbReference type="Pfam" id="PF01510">
    <property type="entry name" value="Amidase_2"/>
    <property type="match status" value="1"/>
</dbReference>
<dbReference type="GO" id="GO:0071555">
    <property type="term" value="P:cell wall organization"/>
    <property type="evidence" value="ECO:0007669"/>
    <property type="project" value="UniProtKB-KW"/>
</dbReference>
<keyword evidence="7" id="KW-1185">Reference proteome</keyword>
<keyword evidence="4" id="KW-0961">Cell wall biogenesis/degradation</keyword>
<comment type="catalytic activity">
    <reaction evidence="1">
        <text>Hydrolyzes the link between N-acetylmuramoyl residues and L-amino acid residues in certain cell-wall glycopeptides.</text>
        <dbReference type="EC" id="3.5.1.28"/>
    </reaction>
</comment>
<dbReference type="InterPro" id="IPR051206">
    <property type="entry name" value="NAMLAA_amidase_2"/>
</dbReference>
<evidence type="ECO:0000256" key="3">
    <source>
        <dbReference type="ARBA" id="ARBA00022801"/>
    </source>
</evidence>
<dbReference type="GO" id="GO:0008745">
    <property type="term" value="F:N-acetylmuramoyl-L-alanine amidase activity"/>
    <property type="evidence" value="ECO:0007669"/>
    <property type="project" value="UniProtKB-EC"/>
</dbReference>
<dbReference type="CDD" id="cd06583">
    <property type="entry name" value="PGRP"/>
    <property type="match status" value="1"/>
</dbReference>
<accession>A0A1M6CRB2</accession>
<sequence>MKKEFKIEKKLSPNKYNGRNGWKPDMIVNHITEGSFEGSVSWLCNPKSQASAHFVVAKDGRIVQLVELKDSAWANGTSTDISKNNHCSKSTLEKVRFRKTNANYYTISIEHEGFSGQGQGRLTDIQLEATIWLHRYIINEVKRIYGIEIPLDRDHIVGHYQIDPIRKPNCPGQNFQFQEIIKALREDVVNMTLEKWKEEMGIKSIDNLAKKGIVNNPEEWKKSLGENVPQWLFWSMIDRIAKEVK</sequence>
<dbReference type="PANTHER" id="PTHR30417:SF1">
    <property type="entry name" value="N-ACETYLMURAMOYL-L-ALANINE AMIDASE AMID"/>
    <property type="match status" value="1"/>
</dbReference>
<dbReference type="InterPro" id="IPR036505">
    <property type="entry name" value="Amidase/PGRP_sf"/>
</dbReference>
<dbReference type="GO" id="GO:0009253">
    <property type="term" value="P:peptidoglycan catabolic process"/>
    <property type="evidence" value="ECO:0007669"/>
    <property type="project" value="InterPro"/>
</dbReference>
<evidence type="ECO:0000256" key="4">
    <source>
        <dbReference type="ARBA" id="ARBA00023316"/>
    </source>
</evidence>
<evidence type="ECO:0000256" key="2">
    <source>
        <dbReference type="ARBA" id="ARBA00011901"/>
    </source>
</evidence>
<dbReference type="SUPFAM" id="SSF55846">
    <property type="entry name" value="N-acetylmuramoyl-L-alanine amidase-like"/>
    <property type="match status" value="1"/>
</dbReference>
<dbReference type="Gene3D" id="3.40.80.10">
    <property type="entry name" value="Peptidoglycan recognition protein-like"/>
    <property type="match status" value="1"/>
</dbReference>
<evidence type="ECO:0000256" key="1">
    <source>
        <dbReference type="ARBA" id="ARBA00001561"/>
    </source>
</evidence>
<dbReference type="SMART" id="SM00644">
    <property type="entry name" value="Ami_2"/>
    <property type="match status" value="1"/>
</dbReference>
<protein>
    <recommendedName>
        <fullName evidence="2">N-acetylmuramoyl-L-alanine amidase</fullName>
        <ecNumber evidence="2">3.5.1.28</ecNumber>
    </recommendedName>
</protein>
<reference evidence="6 7" key="1">
    <citation type="submission" date="2016-11" db="EMBL/GenBank/DDBJ databases">
        <authorList>
            <person name="Jaros S."/>
            <person name="Januszkiewicz K."/>
            <person name="Wedrychowicz H."/>
        </authorList>
    </citation>
    <scope>NUCLEOTIDE SEQUENCE [LARGE SCALE GENOMIC DNA]</scope>
    <source>
        <strain evidence="6 7">DSM 19022</strain>
    </source>
</reference>
<keyword evidence="3" id="KW-0378">Hydrolase</keyword>
<evidence type="ECO:0000313" key="7">
    <source>
        <dbReference type="Proteomes" id="UP000184442"/>
    </source>
</evidence>
<dbReference type="AlphaFoldDB" id="A0A1M6CRB2"/>
<dbReference type="EMBL" id="FQZS01000005">
    <property type="protein sequence ID" value="SHI63510.1"/>
    <property type="molecule type" value="Genomic_DNA"/>
</dbReference>
<dbReference type="RefSeq" id="WP_073024975.1">
    <property type="nucleotide sequence ID" value="NZ_FQZS01000005.1"/>
</dbReference>
<dbReference type="STRING" id="1122184.SAMN02745176_00906"/>
<organism evidence="6 7">
    <name type="scientific">Lutispora thermophila DSM 19022</name>
    <dbReference type="NCBI Taxonomy" id="1122184"/>
    <lineage>
        <taxon>Bacteria</taxon>
        <taxon>Bacillati</taxon>
        <taxon>Bacillota</taxon>
        <taxon>Clostridia</taxon>
        <taxon>Lutisporales</taxon>
        <taxon>Lutisporaceae</taxon>
        <taxon>Lutispora</taxon>
    </lineage>
</organism>
<dbReference type="PANTHER" id="PTHR30417">
    <property type="entry name" value="N-ACETYLMURAMOYL-L-ALANINE AMIDASE AMID"/>
    <property type="match status" value="1"/>
</dbReference>
<evidence type="ECO:0000259" key="5">
    <source>
        <dbReference type="SMART" id="SM00644"/>
    </source>
</evidence>
<dbReference type="GO" id="GO:0009254">
    <property type="term" value="P:peptidoglycan turnover"/>
    <property type="evidence" value="ECO:0007669"/>
    <property type="project" value="TreeGrafter"/>
</dbReference>
<gene>
    <name evidence="6" type="ORF">SAMN02745176_00906</name>
</gene>
<evidence type="ECO:0000313" key="6">
    <source>
        <dbReference type="EMBL" id="SHI63510.1"/>
    </source>
</evidence>
<name>A0A1M6CRB2_9FIRM</name>
<feature type="domain" description="N-acetylmuramoyl-L-alanine amidase" evidence="5">
    <location>
        <begin position="11"/>
        <end position="172"/>
    </location>
</feature>
<dbReference type="Proteomes" id="UP000184442">
    <property type="component" value="Unassembled WGS sequence"/>
</dbReference>